<dbReference type="Proteomes" id="UP000019140">
    <property type="component" value="Unassembled WGS sequence"/>
</dbReference>
<organism evidence="1 2">
    <name type="scientific">Candidatus Entotheonella gemina</name>
    <dbReference type="NCBI Taxonomy" id="1429439"/>
    <lineage>
        <taxon>Bacteria</taxon>
        <taxon>Pseudomonadati</taxon>
        <taxon>Nitrospinota/Tectimicrobiota group</taxon>
        <taxon>Candidatus Tectimicrobiota</taxon>
        <taxon>Candidatus Entotheonellia</taxon>
        <taxon>Candidatus Entotheonellales</taxon>
        <taxon>Candidatus Entotheonellaceae</taxon>
        <taxon>Candidatus Entotheonella</taxon>
    </lineage>
</organism>
<evidence type="ECO:0000313" key="2">
    <source>
        <dbReference type="Proteomes" id="UP000019140"/>
    </source>
</evidence>
<dbReference type="HOGENOM" id="CLU_697719_0_0_7"/>
<sequence>MTPLATARPFCSTPERDVWLRQKVERSVSFLLHSVDRNALEAVILTGSTARGEASVLPVPGGFRLLGDLEFLVIARAPFDWPRLRRQMTMLSHRATREIGAAGREAVIEYGPAGRVYLHRNIRPCIFAYDLRTHGQVVWGPLDILSDIAPFKVGDIPPEDALNLLMNRLIESLLDSRRAPLHPPYGTVKFILEAAGSALACAGGHVSCYRERGKSFDDLLQVEPTLASALSDLGDFRCWLEAAIACKLEPSSRRLADLQHALSLSQCARWGRELWLWQVRRWLGDMPDFNEALEIYVRRESVVLRLKGWAKFFRHPLRPQGTLAWPRLARLVPQSSPQTLTYAAALWLLAGLTGTGGPDWQEQVRRLFPVRCEALGAEQLVDAIGGLWTWLIRNN</sequence>
<accession>W4MG36</accession>
<reference evidence="1 2" key="1">
    <citation type="journal article" date="2014" name="Nature">
        <title>An environmental bacterial taxon with a large and distinct metabolic repertoire.</title>
        <authorList>
            <person name="Wilson M.C."/>
            <person name="Mori T."/>
            <person name="Ruckert C."/>
            <person name="Uria A.R."/>
            <person name="Helf M.J."/>
            <person name="Takada K."/>
            <person name="Gernert C."/>
            <person name="Steffens U.A."/>
            <person name="Heycke N."/>
            <person name="Schmitt S."/>
            <person name="Rinke C."/>
            <person name="Helfrich E.J."/>
            <person name="Brachmann A.O."/>
            <person name="Gurgui C."/>
            <person name="Wakimoto T."/>
            <person name="Kracht M."/>
            <person name="Crusemann M."/>
            <person name="Hentschel U."/>
            <person name="Abe I."/>
            <person name="Matsunaga S."/>
            <person name="Kalinowski J."/>
            <person name="Takeyama H."/>
            <person name="Piel J."/>
        </authorList>
    </citation>
    <scope>NUCLEOTIDE SEQUENCE [LARGE SCALE GENOMIC DNA]</scope>
    <source>
        <strain evidence="2">TSY2</strain>
    </source>
</reference>
<comment type="caution">
    <text evidence="1">The sequence shown here is derived from an EMBL/GenBank/DDBJ whole genome shotgun (WGS) entry which is preliminary data.</text>
</comment>
<dbReference type="EMBL" id="AZHX01000039">
    <property type="protein sequence ID" value="ETX09168.1"/>
    <property type="molecule type" value="Genomic_DNA"/>
</dbReference>
<evidence type="ECO:0000313" key="1">
    <source>
        <dbReference type="EMBL" id="ETX09168.1"/>
    </source>
</evidence>
<proteinExistence type="predicted"/>
<name>W4MG36_9BACT</name>
<gene>
    <name evidence="1" type="ORF">ETSY2_01045</name>
</gene>
<protein>
    <submittedName>
        <fullName evidence="1">Uncharacterized protein</fullName>
    </submittedName>
</protein>
<keyword evidence="2" id="KW-1185">Reference proteome</keyword>
<dbReference type="AlphaFoldDB" id="W4MG36"/>